<dbReference type="PANTHER" id="PTHR32309:SF13">
    <property type="entry name" value="FERRIC ENTEROBACTIN TRANSPORT PROTEIN FEPE"/>
    <property type="match status" value="1"/>
</dbReference>
<dbReference type="RefSeq" id="WP_129223679.1">
    <property type="nucleotide sequence ID" value="NZ_QYBB01000002.1"/>
</dbReference>
<keyword evidence="3" id="KW-1185">Reference proteome</keyword>
<feature type="transmembrane region" description="Helical" evidence="1">
    <location>
        <begin position="452"/>
        <end position="474"/>
    </location>
</feature>
<dbReference type="GO" id="GO:0004713">
    <property type="term" value="F:protein tyrosine kinase activity"/>
    <property type="evidence" value="ECO:0007669"/>
    <property type="project" value="TreeGrafter"/>
</dbReference>
<sequence length="703" mass="74381">MALIADHDHHRRDPLALELARAEPAPAPAAPWFLDPREVWYVLGLRYATVLVPLCLVVGLAVAALLMLPAQYTATAQILIDPHGVQVTKDDLNPPSQTSDASLLQVDSEMLVLSSDDVLRKVVKRFDLAQDRDFAGGTTLVSRALDGVAGLFGLAHAPGDPELAALRSLRERVSVQRLERSFVLSLSVTTDSRELSPRLAQAIADAYIEVEAQSRATVAREAGDALSSRLGELQSALRDAEDRAQAFKTANNLVGTRTQLVSEQQLGQLGDQLGAARARASEQSTRLNEIEAARKVGLPLDTLPEVLQSPTVSALKAQLAQAERVVVDISGTFGARHPSLVAAKAQVWAARQQIDTEAKRIVAGLQNQYKATAADVASLSRSMGDNKTTAIEVSDAMVRLRELDRQIDARRGVYETALTRARQLQEQQQVGASATRVISPATPPARRKGLSAAALLASAVAIGLALGVAAALLAEGAAGRVRTVRRLRQRLGLAVAGAIPPTGSGAAAETRQDLALGRLNTSLESLAAPGRVRVTVVTAADAVSRKSVLSLQLAALAAAEHGRALLVDADPDGSMMADMHLQVIAAPTRLGDVRSAEPERRLVDFPGLSFLSAGRDAPRFDPRVTADRILDEAGGRDAVVVNAGTLGADLFTDRLVNDPRVSLVVLAVSGERSAFPTIERALPATARGRSPVCVLLDASPLDA</sequence>
<dbReference type="PANTHER" id="PTHR32309">
    <property type="entry name" value="TYROSINE-PROTEIN KINASE"/>
    <property type="match status" value="1"/>
</dbReference>
<dbReference type="InterPro" id="IPR050445">
    <property type="entry name" value="Bact_polysacc_biosynth/exp"/>
</dbReference>
<protein>
    <submittedName>
        <fullName evidence="2">Lipopolysaccharide biosynthesis protein</fullName>
    </submittedName>
</protein>
<accession>A0A4Q2U9U9</accession>
<proteinExistence type="predicted"/>
<dbReference type="EMBL" id="QYBB01000002">
    <property type="protein sequence ID" value="RYC33619.1"/>
    <property type="molecule type" value="Genomic_DNA"/>
</dbReference>
<dbReference type="AlphaFoldDB" id="A0A4Q2U9U9"/>
<keyword evidence="1" id="KW-1133">Transmembrane helix</keyword>
<dbReference type="InterPro" id="IPR027417">
    <property type="entry name" value="P-loop_NTPase"/>
</dbReference>
<reference evidence="2 3" key="2">
    <citation type="submission" date="2019-02" db="EMBL/GenBank/DDBJ databases">
        <title>'Lichenibacterium ramalinii' gen. nov. sp. nov., 'Lichenibacterium minor' gen. nov. sp. nov.</title>
        <authorList>
            <person name="Pankratov T."/>
        </authorList>
    </citation>
    <scope>NUCLEOTIDE SEQUENCE [LARGE SCALE GENOMIC DNA]</scope>
    <source>
        <strain evidence="2 3">RmlP026</strain>
    </source>
</reference>
<dbReference type="OrthoDB" id="230260at2"/>
<organism evidence="2 3">
    <name type="scientific">Lichenibacterium minor</name>
    <dbReference type="NCBI Taxonomy" id="2316528"/>
    <lineage>
        <taxon>Bacteria</taxon>
        <taxon>Pseudomonadati</taxon>
        <taxon>Pseudomonadota</taxon>
        <taxon>Alphaproteobacteria</taxon>
        <taxon>Hyphomicrobiales</taxon>
        <taxon>Lichenihabitantaceae</taxon>
        <taxon>Lichenibacterium</taxon>
    </lineage>
</organism>
<evidence type="ECO:0000313" key="3">
    <source>
        <dbReference type="Proteomes" id="UP000290759"/>
    </source>
</evidence>
<dbReference type="GO" id="GO:0005886">
    <property type="term" value="C:plasma membrane"/>
    <property type="evidence" value="ECO:0007669"/>
    <property type="project" value="TreeGrafter"/>
</dbReference>
<name>A0A4Q2U9U9_9HYPH</name>
<dbReference type="Proteomes" id="UP000290759">
    <property type="component" value="Unassembled WGS sequence"/>
</dbReference>
<comment type="caution">
    <text evidence="2">The sequence shown here is derived from an EMBL/GenBank/DDBJ whole genome shotgun (WGS) entry which is preliminary data.</text>
</comment>
<feature type="transmembrane region" description="Helical" evidence="1">
    <location>
        <begin position="47"/>
        <end position="68"/>
    </location>
</feature>
<dbReference type="Gene3D" id="3.40.50.300">
    <property type="entry name" value="P-loop containing nucleotide triphosphate hydrolases"/>
    <property type="match status" value="1"/>
</dbReference>
<gene>
    <name evidence="2" type="ORF">D3273_03920</name>
</gene>
<keyword evidence="1" id="KW-0472">Membrane</keyword>
<evidence type="ECO:0000313" key="2">
    <source>
        <dbReference type="EMBL" id="RYC33619.1"/>
    </source>
</evidence>
<reference evidence="2 3" key="1">
    <citation type="submission" date="2018-12" db="EMBL/GenBank/DDBJ databases">
        <authorList>
            <person name="Grouzdev D.S."/>
            <person name="Krutkina M.S."/>
        </authorList>
    </citation>
    <scope>NUCLEOTIDE SEQUENCE [LARGE SCALE GENOMIC DNA]</scope>
    <source>
        <strain evidence="2 3">RmlP026</strain>
    </source>
</reference>
<keyword evidence="1" id="KW-0812">Transmembrane</keyword>
<evidence type="ECO:0000256" key="1">
    <source>
        <dbReference type="SAM" id="Phobius"/>
    </source>
</evidence>